<protein>
    <recommendedName>
        <fullName evidence="7">PpiC domain-containing protein</fullName>
    </recommendedName>
</protein>
<evidence type="ECO:0000256" key="2">
    <source>
        <dbReference type="ARBA" id="ARBA00022475"/>
    </source>
</evidence>
<keyword evidence="3 5" id="KW-0472">Membrane</keyword>
<dbReference type="EMBL" id="BART01022439">
    <property type="protein sequence ID" value="GAG96371.1"/>
    <property type="molecule type" value="Genomic_DNA"/>
</dbReference>
<proteinExistence type="predicted"/>
<name>X1DIY0_9ZZZZ</name>
<evidence type="ECO:0000256" key="5">
    <source>
        <dbReference type="SAM" id="Phobius"/>
    </source>
</evidence>
<dbReference type="PANTHER" id="PTHR47529">
    <property type="entry name" value="PEPTIDYL-PROLYL CIS-TRANS ISOMERASE D"/>
    <property type="match status" value="1"/>
</dbReference>
<feature type="transmembrane region" description="Helical" evidence="5">
    <location>
        <begin position="12"/>
        <end position="33"/>
    </location>
</feature>
<accession>X1DIY0</accession>
<evidence type="ECO:0000256" key="3">
    <source>
        <dbReference type="ARBA" id="ARBA00023136"/>
    </source>
</evidence>
<dbReference type="InterPro" id="IPR052029">
    <property type="entry name" value="PpiD_chaperone"/>
</dbReference>
<dbReference type="InterPro" id="IPR027304">
    <property type="entry name" value="Trigger_fact/SurA_dom_sf"/>
</dbReference>
<evidence type="ECO:0000256" key="4">
    <source>
        <dbReference type="ARBA" id="ARBA00023186"/>
    </source>
</evidence>
<dbReference type="SUPFAM" id="SSF109998">
    <property type="entry name" value="Triger factor/SurA peptide-binding domain-like"/>
    <property type="match status" value="1"/>
</dbReference>
<dbReference type="GO" id="GO:0005886">
    <property type="term" value="C:plasma membrane"/>
    <property type="evidence" value="ECO:0007669"/>
    <property type="project" value="UniProtKB-SubCell"/>
</dbReference>
<organism evidence="6">
    <name type="scientific">marine sediment metagenome</name>
    <dbReference type="NCBI Taxonomy" id="412755"/>
    <lineage>
        <taxon>unclassified sequences</taxon>
        <taxon>metagenomes</taxon>
        <taxon>ecological metagenomes</taxon>
    </lineage>
</organism>
<gene>
    <name evidence="6" type="ORF">S01H4_41071</name>
</gene>
<dbReference type="Gene3D" id="1.10.4030.10">
    <property type="entry name" value="Porin chaperone SurA, peptide-binding domain"/>
    <property type="match status" value="1"/>
</dbReference>
<dbReference type="Pfam" id="PF13624">
    <property type="entry name" value="SurA_N_3"/>
    <property type="match status" value="1"/>
</dbReference>
<comment type="subcellular location">
    <subcellularLocation>
        <location evidence="1">Cell membrane</location>
    </subcellularLocation>
</comment>
<keyword evidence="5" id="KW-1133">Transmembrane helix</keyword>
<sequence length="232" mass="27671">MMNFFRKHMRTIFLITIVGFGVGIFAGFGGYLFGDRTLGNAVAEVNGVKIPKKRYDNLFNQVMESLRDEETDITDELIKQKRQEVIQDLIQEEVFYQEGKKYGITVSDEELAANIHHFKGFQKDGRFNQQLYFQILAWRLRMTPREFEESQRRSIIRDKLREFIAYSVKITDKELSLEYVQRHNGNMKDFQENKDKFYEELRKEKIIAVFNEWYKSINNTIRIRVFAQQFSG</sequence>
<evidence type="ECO:0008006" key="7">
    <source>
        <dbReference type="Google" id="ProtNLM"/>
    </source>
</evidence>
<comment type="caution">
    <text evidence="6">The sequence shown here is derived from an EMBL/GenBank/DDBJ whole genome shotgun (WGS) entry which is preliminary data.</text>
</comment>
<evidence type="ECO:0000256" key="1">
    <source>
        <dbReference type="ARBA" id="ARBA00004236"/>
    </source>
</evidence>
<dbReference type="AlphaFoldDB" id="X1DIY0"/>
<keyword evidence="2" id="KW-1003">Cell membrane</keyword>
<reference evidence="6" key="1">
    <citation type="journal article" date="2014" name="Front. Microbiol.">
        <title>High frequency of phylogenetically diverse reductive dehalogenase-homologous genes in deep subseafloor sedimentary metagenomes.</title>
        <authorList>
            <person name="Kawai M."/>
            <person name="Futagami T."/>
            <person name="Toyoda A."/>
            <person name="Takaki Y."/>
            <person name="Nishi S."/>
            <person name="Hori S."/>
            <person name="Arai W."/>
            <person name="Tsubouchi T."/>
            <person name="Morono Y."/>
            <person name="Uchiyama I."/>
            <person name="Ito T."/>
            <person name="Fujiyama A."/>
            <person name="Inagaki F."/>
            <person name="Takami H."/>
        </authorList>
    </citation>
    <scope>NUCLEOTIDE SEQUENCE</scope>
    <source>
        <strain evidence="6">Expedition CK06-06</strain>
    </source>
</reference>
<keyword evidence="4" id="KW-0143">Chaperone</keyword>
<evidence type="ECO:0000313" key="6">
    <source>
        <dbReference type="EMBL" id="GAG96371.1"/>
    </source>
</evidence>
<dbReference type="PANTHER" id="PTHR47529:SF1">
    <property type="entry name" value="PERIPLASMIC CHAPERONE PPID"/>
    <property type="match status" value="1"/>
</dbReference>
<keyword evidence="5" id="KW-0812">Transmembrane</keyword>